<evidence type="ECO:0000259" key="2">
    <source>
        <dbReference type="PROSITE" id="PS50158"/>
    </source>
</evidence>
<dbReference type="STRING" id="93759.A0A1R3HEJ6"/>
<name>A0A1R3HEJ6_9ROSI</name>
<keyword evidence="1" id="KW-0479">Metal-binding</keyword>
<evidence type="ECO:0000313" key="3">
    <source>
        <dbReference type="EMBL" id="OMO68722.1"/>
    </source>
</evidence>
<keyword evidence="1" id="KW-0862">Zinc</keyword>
<feature type="domain" description="CCHC-type" evidence="2">
    <location>
        <begin position="342"/>
        <end position="357"/>
    </location>
</feature>
<feature type="domain" description="CCHC-type" evidence="2">
    <location>
        <begin position="371"/>
        <end position="384"/>
    </location>
</feature>
<dbReference type="InterPro" id="IPR001878">
    <property type="entry name" value="Znf_CCHC"/>
</dbReference>
<organism evidence="3 4">
    <name type="scientific">Corchorus olitorius</name>
    <dbReference type="NCBI Taxonomy" id="93759"/>
    <lineage>
        <taxon>Eukaryota</taxon>
        <taxon>Viridiplantae</taxon>
        <taxon>Streptophyta</taxon>
        <taxon>Embryophyta</taxon>
        <taxon>Tracheophyta</taxon>
        <taxon>Spermatophyta</taxon>
        <taxon>Magnoliopsida</taxon>
        <taxon>eudicotyledons</taxon>
        <taxon>Gunneridae</taxon>
        <taxon>Pentapetalae</taxon>
        <taxon>rosids</taxon>
        <taxon>malvids</taxon>
        <taxon>Malvales</taxon>
        <taxon>Malvaceae</taxon>
        <taxon>Grewioideae</taxon>
        <taxon>Apeibeae</taxon>
        <taxon>Corchorus</taxon>
    </lineage>
</organism>
<protein>
    <submittedName>
        <fullName evidence="3">Zinc finger, CCHC-type</fullName>
    </submittedName>
</protein>
<dbReference type="PROSITE" id="PS50158">
    <property type="entry name" value="ZF_CCHC"/>
    <property type="match status" value="3"/>
</dbReference>
<evidence type="ECO:0000313" key="4">
    <source>
        <dbReference type="Proteomes" id="UP000187203"/>
    </source>
</evidence>
<proteinExistence type="predicted"/>
<dbReference type="OrthoDB" id="427960at2759"/>
<dbReference type="Proteomes" id="UP000187203">
    <property type="component" value="Unassembled WGS sequence"/>
</dbReference>
<dbReference type="Gene3D" id="4.10.60.10">
    <property type="entry name" value="Zinc finger, CCHC-type"/>
    <property type="match status" value="3"/>
</dbReference>
<dbReference type="GO" id="GO:0008270">
    <property type="term" value="F:zinc ion binding"/>
    <property type="evidence" value="ECO:0007669"/>
    <property type="project" value="UniProtKB-KW"/>
</dbReference>
<dbReference type="SMART" id="SM00343">
    <property type="entry name" value="ZnF_C2HC"/>
    <property type="match status" value="6"/>
</dbReference>
<dbReference type="AlphaFoldDB" id="A0A1R3HEJ6"/>
<dbReference type="PANTHER" id="PTHR46978">
    <property type="entry name" value="ZINC KNUCKLE (CCHC-TYPE) FAMILY PROTEIN"/>
    <property type="match status" value="1"/>
</dbReference>
<dbReference type="Pfam" id="PF00098">
    <property type="entry name" value="zf-CCHC"/>
    <property type="match status" value="1"/>
</dbReference>
<comment type="caution">
    <text evidence="3">The sequence shown here is derived from an EMBL/GenBank/DDBJ whole genome shotgun (WGS) entry which is preliminary data.</text>
</comment>
<sequence>MEGPIRNEAAQTESEWRPKAEEYRMISDLTGFDYLKAMMEGEATVGDGKPAVDRDEDVDARKPDEDVTTVEVSKMDLIEISDDEVPQKIIVDADKKMIESVQAVKSRAESNGVEVGSREIIDLCSSSSEDDGFISNISFSKSPQQMVSNKATINEDGETVRRMELKTDIVQETVDAGKKKMQHTKHAVTVKLTEAESTGNTVLQKLLRKPRYFDFPNGGWDGCLRCGEDHPTASANCTLQKQVKPCFLCGSLQHNGKHCIQGQYCFVCRRSGHQANGCPEIQENNSTHIICLRCGDSGHDMFSCTSDYSPDDLKKIQCYVCNDFGHLSCANIPDTSSTEISCYSCGQCGHLGSECTNLPKVARASNATKLCYRCREEGHFARNCSLSRKHTRRIRAKMRSLGSSSAYPDFYEPQNDAKNAEGEIQERLIINN</sequence>
<evidence type="ECO:0000256" key="1">
    <source>
        <dbReference type="PROSITE-ProRule" id="PRU00047"/>
    </source>
</evidence>
<dbReference type="SUPFAM" id="SSF57756">
    <property type="entry name" value="Retrovirus zinc finger-like domains"/>
    <property type="match status" value="2"/>
</dbReference>
<reference evidence="4" key="1">
    <citation type="submission" date="2013-09" db="EMBL/GenBank/DDBJ databases">
        <title>Corchorus olitorius genome sequencing.</title>
        <authorList>
            <person name="Alam M."/>
            <person name="Haque M.S."/>
            <person name="Islam M.S."/>
            <person name="Emdad E.M."/>
            <person name="Islam M.M."/>
            <person name="Ahmed B."/>
            <person name="Halim A."/>
            <person name="Hossen Q.M.M."/>
            <person name="Hossain M.Z."/>
            <person name="Ahmed R."/>
            <person name="Khan M.M."/>
            <person name="Islam R."/>
            <person name="Rashid M.M."/>
            <person name="Khan S.A."/>
            <person name="Rahman M.S."/>
            <person name="Alam M."/>
            <person name="Yahiya A.S."/>
            <person name="Khan M.S."/>
            <person name="Azam M.S."/>
            <person name="Haque T."/>
            <person name="Lashkar M.Z.H."/>
            <person name="Akhand A.I."/>
            <person name="Morshed G."/>
            <person name="Roy S."/>
            <person name="Uddin K.S."/>
            <person name="Rabeya T."/>
            <person name="Hossain A.S."/>
            <person name="Chowdhury A."/>
            <person name="Snigdha A.R."/>
            <person name="Mortoza M.S."/>
            <person name="Matin S.A."/>
            <person name="Hoque S.M.E."/>
            <person name="Islam M.K."/>
            <person name="Roy D.K."/>
            <person name="Haider R."/>
            <person name="Moosa M.M."/>
            <person name="Elias S.M."/>
            <person name="Hasan A.M."/>
            <person name="Jahan S."/>
            <person name="Shafiuddin M."/>
            <person name="Mahmood N."/>
            <person name="Shommy N.S."/>
        </authorList>
    </citation>
    <scope>NUCLEOTIDE SEQUENCE [LARGE SCALE GENOMIC DNA]</scope>
    <source>
        <strain evidence="4">cv. O-4</strain>
    </source>
</reference>
<feature type="domain" description="CCHC-type" evidence="2">
    <location>
        <begin position="265"/>
        <end position="280"/>
    </location>
</feature>
<dbReference type="EMBL" id="AWUE01020359">
    <property type="protein sequence ID" value="OMO68722.1"/>
    <property type="molecule type" value="Genomic_DNA"/>
</dbReference>
<dbReference type="InterPro" id="IPR036875">
    <property type="entry name" value="Znf_CCHC_sf"/>
</dbReference>
<gene>
    <name evidence="3" type="ORF">COLO4_29455</name>
</gene>
<dbReference type="GO" id="GO:0003676">
    <property type="term" value="F:nucleic acid binding"/>
    <property type="evidence" value="ECO:0007669"/>
    <property type="project" value="InterPro"/>
</dbReference>
<keyword evidence="1" id="KW-0863">Zinc-finger</keyword>
<keyword evidence="4" id="KW-1185">Reference proteome</keyword>
<dbReference type="PANTHER" id="PTHR46978:SF2">
    <property type="entry name" value="ZINC KNUCKLE (CCHC-TYPE) FAMILY PROTEIN ISOFORM 1"/>
    <property type="match status" value="1"/>
</dbReference>
<accession>A0A1R3HEJ6</accession>